<keyword evidence="1" id="KW-0732">Signal</keyword>
<dbReference type="GeneID" id="103004602"/>
<dbReference type="Pfam" id="PF15138">
    <property type="entry name" value="Syncollin"/>
    <property type="match status" value="1"/>
</dbReference>
<sequence>MSPLCSLLLGLALAAVPGVRGACPQPADLKSANGTRTCAKLYDKSDPYYERCCGGAEMSVQSGTDLPYLPSGWRNVISSLVVGLRCELVVWSSRGKSGKRHKFSSGTYPRLEEYRRGIFGDWSNSISSLYCRCPPPGPRP</sequence>
<feature type="chain" id="PRO_5046135497" evidence="1">
    <location>
        <begin position="22"/>
        <end position="140"/>
    </location>
</feature>
<organism evidence="2 3">
    <name type="scientific">Balaenoptera acutorostrata</name>
    <name type="common">Common minke whale</name>
    <name type="synonym">Balaena rostrata</name>
    <dbReference type="NCBI Taxonomy" id="9767"/>
    <lineage>
        <taxon>Eukaryota</taxon>
        <taxon>Metazoa</taxon>
        <taxon>Chordata</taxon>
        <taxon>Craniata</taxon>
        <taxon>Vertebrata</taxon>
        <taxon>Euteleostomi</taxon>
        <taxon>Mammalia</taxon>
        <taxon>Eutheria</taxon>
        <taxon>Laurasiatheria</taxon>
        <taxon>Artiodactyla</taxon>
        <taxon>Whippomorpha</taxon>
        <taxon>Cetacea</taxon>
        <taxon>Mysticeti</taxon>
        <taxon>Balaenopteridae</taxon>
        <taxon>Balaenoptera</taxon>
    </lineage>
</organism>
<dbReference type="CTD" id="342898"/>
<dbReference type="RefSeq" id="XP_007180111.2">
    <property type="nucleotide sequence ID" value="XM_007180049.2"/>
</dbReference>
<gene>
    <name evidence="3" type="primary">SYCN</name>
</gene>
<dbReference type="Proteomes" id="UP001652580">
    <property type="component" value="Chromosome 19"/>
</dbReference>
<accession>A0A383ZYH9</accession>
<reference evidence="3" key="1">
    <citation type="submission" date="2025-08" db="UniProtKB">
        <authorList>
            <consortium name="RefSeq"/>
        </authorList>
    </citation>
    <scope>IDENTIFICATION</scope>
</reference>
<keyword evidence="2" id="KW-1185">Reference proteome</keyword>
<dbReference type="Gene3D" id="2.60.20.10">
    <property type="entry name" value="Crystallins"/>
    <property type="match status" value="1"/>
</dbReference>
<name>A0A383ZYH9_BALAC</name>
<dbReference type="GO" id="GO:0006887">
    <property type="term" value="P:exocytosis"/>
    <property type="evidence" value="ECO:0007669"/>
    <property type="project" value="UniProtKB-KW"/>
</dbReference>
<dbReference type="InterPro" id="IPR028137">
    <property type="entry name" value="Syncollin"/>
</dbReference>
<dbReference type="GO" id="GO:0042589">
    <property type="term" value="C:zymogen granule membrane"/>
    <property type="evidence" value="ECO:0007669"/>
    <property type="project" value="UniProtKB-SubCell"/>
</dbReference>
<dbReference type="FunCoup" id="A0A383ZYH9">
    <property type="interactions" value="30"/>
</dbReference>
<evidence type="ECO:0000256" key="1">
    <source>
        <dbReference type="SAM" id="SignalP"/>
    </source>
</evidence>
<protein>
    <submittedName>
        <fullName evidence="3">Syncollin</fullName>
    </submittedName>
</protein>
<dbReference type="InParanoid" id="A0A383ZYH9"/>
<feature type="signal peptide" evidence="1">
    <location>
        <begin position="1"/>
        <end position="21"/>
    </location>
</feature>
<dbReference type="AlphaFoldDB" id="A0A383ZYH9"/>
<dbReference type="STRING" id="310752.A0A383ZYH9"/>
<dbReference type="PANTHER" id="PTHR17503">
    <property type="entry name" value="SYNCOLLIN"/>
    <property type="match status" value="1"/>
</dbReference>
<dbReference type="KEGG" id="bacu:103004602"/>
<proteinExistence type="predicted"/>
<evidence type="ECO:0000313" key="3">
    <source>
        <dbReference type="RefSeq" id="XP_007180111.2"/>
    </source>
</evidence>
<evidence type="ECO:0000313" key="2">
    <source>
        <dbReference type="Proteomes" id="UP001652580"/>
    </source>
</evidence>
<dbReference type="PANTHER" id="PTHR17503:SF0">
    <property type="entry name" value="SYNCOLLIN"/>
    <property type="match status" value="1"/>
</dbReference>